<proteinExistence type="predicted"/>
<feature type="transmembrane region" description="Helical" evidence="1">
    <location>
        <begin position="57"/>
        <end position="80"/>
    </location>
</feature>
<comment type="caution">
    <text evidence="3">The sequence shown here is derived from an EMBL/GenBank/DDBJ whole genome shotgun (WGS) entry which is preliminary data.</text>
</comment>
<keyword evidence="1" id="KW-0472">Membrane</keyword>
<evidence type="ECO:0000313" key="3">
    <source>
        <dbReference type="EMBL" id="MFC4986230.1"/>
    </source>
</evidence>
<dbReference type="InterPro" id="IPR058581">
    <property type="entry name" value="TM_HPP"/>
</dbReference>
<protein>
    <submittedName>
        <fullName evidence="3">HPP family protein</fullName>
    </submittedName>
</protein>
<feature type="transmembrane region" description="Helical" evidence="1">
    <location>
        <begin position="123"/>
        <end position="149"/>
    </location>
</feature>
<evidence type="ECO:0000256" key="1">
    <source>
        <dbReference type="SAM" id="Phobius"/>
    </source>
</evidence>
<dbReference type="EMBL" id="JBHSJG010000001">
    <property type="protein sequence ID" value="MFC4986230.1"/>
    <property type="molecule type" value="Genomic_DNA"/>
</dbReference>
<keyword evidence="1" id="KW-1133">Transmembrane helix</keyword>
<dbReference type="Proteomes" id="UP001595925">
    <property type="component" value="Unassembled WGS sequence"/>
</dbReference>
<dbReference type="AlphaFoldDB" id="A0ABD5Q8Z5"/>
<name>A0ABD5Q8Z5_9EURY</name>
<evidence type="ECO:0000313" key="4">
    <source>
        <dbReference type="Proteomes" id="UP001595925"/>
    </source>
</evidence>
<sequence>MSGGRDWRILRILIEFVVLIVVALLSNNPLILLALAISGYELATNPTSPSNTTPNVLGGHFIALVTGLLIYHAIAPGLSALEPPSSMSLTGLRLLASGSAAMLATMVSMQMTELYHPPAYATAVALGLGLLISPMGVAAIVVGAIALILTEALLTQIGMNAADPAN</sequence>
<dbReference type="Pfam" id="PF04982">
    <property type="entry name" value="TM_HPP"/>
    <property type="match status" value="1"/>
</dbReference>
<dbReference type="RefSeq" id="WP_224829369.1">
    <property type="nucleotide sequence ID" value="NZ_JAIVEF010000028.1"/>
</dbReference>
<keyword evidence="4" id="KW-1185">Reference proteome</keyword>
<feature type="domain" description="HPP transmembrane region" evidence="2">
    <location>
        <begin position="17"/>
        <end position="151"/>
    </location>
</feature>
<keyword evidence="1" id="KW-0812">Transmembrane</keyword>
<gene>
    <name evidence="3" type="ORF">ACFPFO_00250</name>
</gene>
<accession>A0ABD5Q8Z5</accession>
<feature type="transmembrane region" description="Helical" evidence="1">
    <location>
        <begin position="92"/>
        <end position="111"/>
    </location>
</feature>
<organism evidence="3 4">
    <name type="scientific">Saliphagus infecundisoli</name>
    <dbReference type="NCBI Taxonomy" id="1849069"/>
    <lineage>
        <taxon>Archaea</taxon>
        <taxon>Methanobacteriati</taxon>
        <taxon>Methanobacteriota</taxon>
        <taxon>Stenosarchaea group</taxon>
        <taxon>Halobacteria</taxon>
        <taxon>Halobacteriales</taxon>
        <taxon>Natrialbaceae</taxon>
        <taxon>Saliphagus</taxon>
    </lineage>
</organism>
<evidence type="ECO:0000259" key="2">
    <source>
        <dbReference type="Pfam" id="PF04982"/>
    </source>
</evidence>
<reference evidence="3 4" key="1">
    <citation type="journal article" date="2019" name="Int. J. Syst. Evol. Microbiol.">
        <title>The Global Catalogue of Microorganisms (GCM) 10K type strain sequencing project: providing services to taxonomists for standard genome sequencing and annotation.</title>
        <authorList>
            <consortium name="The Broad Institute Genomics Platform"/>
            <consortium name="The Broad Institute Genome Sequencing Center for Infectious Disease"/>
            <person name="Wu L."/>
            <person name="Ma J."/>
        </authorList>
    </citation>
    <scope>NUCLEOTIDE SEQUENCE [LARGE SCALE GENOMIC DNA]</scope>
    <source>
        <strain evidence="3 4">CGMCC 1.15824</strain>
    </source>
</reference>
<feature type="transmembrane region" description="Helical" evidence="1">
    <location>
        <begin position="12"/>
        <end position="37"/>
    </location>
</feature>